<gene>
    <name evidence="2" type="ORF">GCM10009836_04260</name>
</gene>
<dbReference type="Pfam" id="PF12697">
    <property type="entry name" value="Abhydrolase_6"/>
    <property type="match status" value="1"/>
</dbReference>
<evidence type="ECO:0000313" key="3">
    <source>
        <dbReference type="Proteomes" id="UP001500449"/>
    </source>
</evidence>
<dbReference type="Gene3D" id="3.40.50.1820">
    <property type="entry name" value="alpha/beta hydrolase"/>
    <property type="match status" value="1"/>
</dbReference>
<comment type="caution">
    <text evidence="2">The sequence shown here is derived from an EMBL/GenBank/DDBJ whole genome shotgun (WGS) entry which is preliminary data.</text>
</comment>
<feature type="domain" description="AB hydrolase-1" evidence="1">
    <location>
        <begin position="41"/>
        <end position="283"/>
    </location>
</feature>
<dbReference type="EMBL" id="BAAAQK010000001">
    <property type="protein sequence ID" value="GAA1829512.1"/>
    <property type="molecule type" value="Genomic_DNA"/>
</dbReference>
<keyword evidence="2" id="KW-0378">Hydrolase</keyword>
<dbReference type="PANTHER" id="PTHR43798:SF33">
    <property type="entry name" value="HYDROLASE, PUTATIVE (AFU_ORTHOLOGUE AFUA_2G14860)-RELATED"/>
    <property type="match status" value="1"/>
</dbReference>
<protein>
    <submittedName>
        <fullName evidence="2">Alpha/beta hydrolase</fullName>
    </submittedName>
</protein>
<dbReference type="InterPro" id="IPR000073">
    <property type="entry name" value="AB_hydrolase_1"/>
</dbReference>
<accession>A0ABN2MKX9</accession>
<dbReference type="InterPro" id="IPR050266">
    <property type="entry name" value="AB_hydrolase_sf"/>
</dbReference>
<name>A0ABN2MKX9_9PSEU</name>
<dbReference type="GO" id="GO:0016787">
    <property type="term" value="F:hydrolase activity"/>
    <property type="evidence" value="ECO:0007669"/>
    <property type="project" value="UniProtKB-KW"/>
</dbReference>
<evidence type="ECO:0000313" key="2">
    <source>
        <dbReference type="EMBL" id="GAA1829512.1"/>
    </source>
</evidence>
<dbReference type="InterPro" id="IPR029058">
    <property type="entry name" value="AB_hydrolase_fold"/>
</dbReference>
<proteinExistence type="predicted"/>
<evidence type="ECO:0000259" key="1">
    <source>
        <dbReference type="Pfam" id="PF12697"/>
    </source>
</evidence>
<dbReference type="SUPFAM" id="SSF53474">
    <property type="entry name" value="alpha/beta-Hydrolases"/>
    <property type="match status" value="1"/>
</dbReference>
<sequence>MTTRSEPTRHHVQGTPRPVHLPDGRDLYAMELAPRLAPPTVVFEAGAAATRSSWALVQPLVGTFAHAIVYDRAGLGRSAPDPVSRTLRRMADDLGALLTGLGTGPFVLVGHSAGGPIVRLAAADAPDRIAGLVLVDPSDEASAILLGRAFRALEKPVVRTNLLLARAGLLARLYRPMLAALPPDARDDLRREGFTADLVRTHLAQTHTYLDELAGFRDDPPQLGGIPVTVVSGTRTGSGMTARTRADANAAHAHRAAASPAGRHVLAPNSGHYIPLTDPELVATEIRGLVEAARR</sequence>
<dbReference type="Proteomes" id="UP001500449">
    <property type="component" value="Unassembled WGS sequence"/>
</dbReference>
<organism evidence="2 3">
    <name type="scientific">Pseudonocardia ailaonensis</name>
    <dbReference type="NCBI Taxonomy" id="367279"/>
    <lineage>
        <taxon>Bacteria</taxon>
        <taxon>Bacillati</taxon>
        <taxon>Actinomycetota</taxon>
        <taxon>Actinomycetes</taxon>
        <taxon>Pseudonocardiales</taxon>
        <taxon>Pseudonocardiaceae</taxon>
        <taxon>Pseudonocardia</taxon>
    </lineage>
</organism>
<dbReference type="PANTHER" id="PTHR43798">
    <property type="entry name" value="MONOACYLGLYCEROL LIPASE"/>
    <property type="match status" value="1"/>
</dbReference>
<reference evidence="2 3" key="1">
    <citation type="journal article" date="2019" name="Int. J. Syst. Evol. Microbiol.">
        <title>The Global Catalogue of Microorganisms (GCM) 10K type strain sequencing project: providing services to taxonomists for standard genome sequencing and annotation.</title>
        <authorList>
            <consortium name="The Broad Institute Genomics Platform"/>
            <consortium name="The Broad Institute Genome Sequencing Center for Infectious Disease"/>
            <person name="Wu L."/>
            <person name="Ma J."/>
        </authorList>
    </citation>
    <scope>NUCLEOTIDE SEQUENCE [LARGE SCALE GENOMIC DNA]</scope>
    <source>
        <strain evidence="2 3">JCM 16009</strain>
    </source>
</reference>
<keyword evidence="3" id="KW-1185">Reference proteome</keyword>
<dbReference type="RefSeq" id="WP_344411782.1">
    <property type="nucleotide sequence ID" value="NZ_BAAAQK010000001.1"/>
</dbReference>